<accession>E6QQT3</accession>
<dbReference type="Pfam" id="PF01161">
    <property type="entry name" value="PBP"/>
    <property type="match status" value="1"/>
</dbReference>
<evidence type="ECO:0000313" key="1">
    <source>
        <dbReference type="EMBL" id="CBI09604.1"/>
    </source>
</evidence>
<dbReference type="InterPro" id="IPR008914">
    <property type="entry name" value="PEBP"/>
</dbReference>
<dbReference type="EMBL" id="CABR01000040">
    <property type="protein sequence ID" value="CBI09604.1"/>
    <property type="molecule type" value="Genomic_DNA"/>
</dbReference>
<dbReference type="PANTHER" id="PTHR30289">
    <property type="entry name" value="UNCHARACTERIZED PROTEIN YBCL-RELATED"/>
    <property type="match status" value="1"/>
</dbReference>
<sequence>MVRVFLGMALAIASLGAAAASSKFTLSSPDMAAGQMIAKKFVYNSFGCTGENVSPALNWSHPPAGTKSFALMVHDPDAPTGGAGFWHWIVVNMPATSTGLPQGAGALNSTLLPKGAQQLGTDYGIAAWGGPCPPVGNKPHRYDFTVYALKVDHLDIPTTAMPDIAGFMINQAMIGKATFTARYGR</sequence>
<reference evidence="1" key="1">
    <citation type="submission" date="2009-10" db="EMBL/GenBank/DDBJ databases">
        <title>Diversity of trophic interactions inside an arsenic-rich microbial ecosystem.</title>
        <authorList>
            <person name="Bertin P.N."/>
            <person name="Heinrich-Salmeron A."/>
            <person name="Pelletier E."/>
            <person name="Goulhen-Chollet F."/>
            <person name="Arsene-Ploetze F."/>
            <person name="Gallien S."/>
            <person name="Calteau A."/>
            <person name="Vallenet D."/>
            <person name="Casiot C."/>
            <person name="Chane-Woon-Ming B."/>
            <person name="Giloteaux L."/>
            <person name="Barakat M."/>
            <person name="Bonnefoy V."/>
            <person name="Bruneel O."/>
            <person name="Chandler M."/>
            <person name="Cleiss J."/>
            <person name="Duran R."/>
            <person name="Elbaz-Poulichet F."/>
            <person name="Fonknechten N."/>
            <person name="Lauga B."/>
            <person name="Mornico D."/>
            <person name="Ortet P."/>
            <person name="Schaeffer C."/>
            <person name="Siguier P."/>
            <person name="Alexander Thil Smith A."/>
            <person name="Van Dorsselaer A."/>
            <person name="Weissenbach J."/>
            <person name="Medigue C."/>
            <person name="Le Paslier D."/>
        </authorList>
    </citation>
    <scope>NUCLEOTIDE SEQUENCE</scope>
</reference>
<dbReference type="Gene3D" id="3.90.280.10">
    <property type="entry name" value="PEBP-like"/>
    <property type="match status" value="1"/>
</dbReference>
<name>E6QQT3_9ZZZZ</name>
<dbReference type="InterPro" id="IPR036610">
    <property type="entry name" value="PEBP-like_sf"/>
</dbReference>
<protein>
    <submittedName>
        <fullName evidence="1">Putative kinase inhibitor DLP12 prophage</fullName>
    </submittedName>
</protein>
<dbReference type="NCBIfam" id="TIGR00481">
    <property type="entry name" value="YbhB/YbcL family Raf kinase inhibitor-like protein"/>
    <property type="match status" value="1"/>
</dbReference>
<dbReference type="CDD" id="cd00865">
    <property type="entry name" value="PEBP_bact_arch"/>
    <property type="match status" value="1"/>
</dbReference>
<proteinExistence type="predicted"/>
<gene>
    <name evidence="1" type="primary">ybcL</name>
    <name evidence="1" type="ORF">CARN7_0340</name>
</gene>
<organism evidence="1">
    <name type="scientific">mine drainage metagenome</name>
    <dbReference type="NCBI Taxonomy" id="410659"/>
    <lineage>
        <taxon>unclassified sequences</taxon>
        <taxon>metagenomes</taxon>
        <taxon>ecological metagenomes</taxon>
    </lineage>
</organism>
<dbReference type="SUPFAM" id="SSF49777">
    <property type="entry name" value="PEBP-like"/>
    <property type="match status" value="1"/>
</dbReference>
<comment type="caution">
    <text evidence="1">The sequence shown here is derived from an EMBL/GenBank/DDBJ whole genome shotgun (WGS) entry which is preliminary data.</text>
</comment>
<dbReference type="AlphaFoldDB" id="E6QQT3"/>
<dbReference type="InterPro" id="IPR005247">
    <property type="entry name" value="YbhB_YbcL/LppC-like"/>
</dbReference>
<dbReference type="PANTHER" id="PTHR30289:SF1">
    <property type="entry name" value="PEBP (PHOSPHATIDYLETHANOLAMINE-BINDING PROTEIN) FAMILY PROTEIN"/>
    <property type="match status" value="1"/>
</dbReference>